<keyword evidence="7" id="KW-0067">ATP-binding</keyword>
<evidence type="ECO:0000256" key="6">
    <source>
        <dbReference type="ARBA" id="ARBA00022777"/>
    </source>
</evidence>
<evidence type="ECO:0000256" key="4">
    <source>
        <dbReference type="ARBA" id="ARBA00022679"/>
    </source>
</evidence>
<dbReference type="EMBL" id="DWZH01000042">
    <property type="protein sequence ID" value="HJB10141.1"/>
    <property type="molecule type" value="Genomic_DNA"/>
</dbReference>
<keyword evidence="6 13" id="KW-0418">Kinase</keyword>
<keyword evidence="11" id="KW-0812">Transmembrane</keyword>
<dbReference type="SUPFAM" id="SSF55874">
    <property type="entry name" value="ATPase domain of HSP90 chaperone/DNA topoisomerase II/histidine kinase"/>
    <property type="match status" value="1"/>
</dbReference>
<feature type="transmembrane region" description="Helical" evidence="11">
    <location>
        <begin position="45"/>
        <end position="64"/>
    </location>
</feature>
<evidence type="ECO:0000256" key="11">
    <source>
        <dbReference type="SAM" id="Phobius"/>
    </source>
</evidence>
<feature type="domain" description="Signal transduction histidine kinase subgroup 3 dimerisation and phosphoacceptor" evidence="12">
    <location>
        <begin position="209"/>
        <end position="274"/>
    </location>
</feature>
<evidence type="ECO:0000256" key="8">
    <source>
        <dbReference type="ARBA" id="ARBA00023012"/>
    </source>
</evidence>
<dbReference type="GO" id="GO:0046983">
    <property type="term" value="F:protein dimerization activity"/>
    <property type="evidence" value="ECO:0007669"/>
    <property type="project" value="InterPro"/>
</dbReference>
<evidence type="ECO:0000256" key="3">
    <source>
        <dbReference type="ARBA" id="ARBA00022553"/>
    </source>
</evidence>
<gene>
    <name evidence="13" type="ORF">H9786_06365</name>
</gene>
<dbReference type="Gene3D" id="1.20.5.1930">
    <property type="match status" value="1"/>
</dbReference>
<feature type="transmembrane region" description="Helical" evidence="11">
    <location>
        <begin position="115"/>
        <end position="133"/>
    </location>
</feature>
<keyword evidence="5" id="KW-0547">Nucleotide-binding</keyword>
<dbReference type="Pfam" id="PF07730">
    <property type="entry name" value="HisKA_3"/>
    <property type="match status" value="1"/>
</dbReference>
<dbReference type="GO" id="GO:0016020">
    <property type="term" value="C:membrane"/>
    <property type="evidence" value="ECO:0007669"/>
    <property type="project" value="InterPro"/>
</dbReference>
<accession>A0A9D2LD30</accession>
<evidence type="ECO:0000256" key="1">
    <source>
        <dbReference type="ARBA" id="ARBA00000085"/>
    </source>
</evidence>
<dbReference type="Proteomes" id="UP000823823">
    <property type="component" value="Unassembled WGS sequence"/>
</dbReference>
<dbReference type="EC" id="2.7.13.3" evidence="2"/>
<dbReference type="GO" id="GO:0005524">
    <property type="term" value="F:ATP binding"/>
    <property type="evidence" value="ECO:0007669"/>
    <property type="project" value="UniProtKB-KW"/>
</dbReference>
<dbReference type="PANTHER" id="PTHR24421:SF10">
    <property type="entry name" value="NITRATE_NITRITE SENSOR PROTEIN NARQ"/>
    <property type="match status" value="1"/>
</dbReference>
<keyword evidence="11" id="KW-0472">Membrane</keyword>
<keyword evidence="4" id="KW-0808">Transferase</keyword>
<feature type="coiled-coil region" evidence="9">
    <location>
        <begin position="177"/>
        <end position="204"/>
    </location>
</feature>
<keyword evidence="11" id="KW-1133">Transmembrane helix</keyword>
<feature type="region of interest" description="Disordered" evidence="10">
    <location>
        <begin position="414"/>
        <end position="442"/>
    </location>
</feature>
<dbReference type="GO" id="GO:0000155">
    <property type="term" value="F:phosphorelay sensor kinase activity"/>
    <property type="evidence" value="ECO:0007669"/>
    <property type="project" value="InterPro"/>
</dbReference>
<dbReference type="Gene3D" id="3.30.565.10">
    <property type="entry name" value="Histidine kinase-like ATPase, C-terminal domain"/>
    <property type="match status" value="1"/>
</dbReference>
<dbReference type="CDD" id="cd16917">
    <property type="entry name" value="HATPase_UhpB-NarQ-NarX-like"/>
    <property type="match status" value="1"/>
</dbReference>
<proteinExistence type="predicted"/>
<evidence type="ECO:0000256" key="2">
    <source>
        <dbReference type="ARBA" id="ARBA00012438"/>
    </source>
</evidence>
<keyword evidence="9" id="KW-0175">Coiled coil</keyword>
<comment type="catalytic activity">
    <reaction evidence="1">
        <text>ATP + protein L-histidine = ADP + protein N-phospho-L-histidine.</text>
        <dbReference type="EC" id="2.7.13.3"/>
    </reaction>
</comment>
<comment type="caution">
    <text evidence="13">The sequence shown here is derived from an EMBL/GenBank/DDBJ whole genome shotgun (WGS) entry which is preliminary data.</text>
</comment>
<dbReference type="InterPro" id="IPR050482">
    <property type="entry name" value="Sensor_HK_TwoCompSys"/>
</dbReference>
<dbReference type="AlphaFoldDB" id="A0A9D2LD30"/>
<evidence type="ECO:0000313" key="14">
    <source>
        <dbReference type="Proteomes" id="UP000823823"/>
    </source>
</evidence>
<name>A0A9D2LD30_9MICO</name>
<evidence type="ECO:0000256" key="9">
    <source>
        <dbReference type="SAM" id="Coils"/>
    </source>
</evidence>
<dbReference type="InterPro" id="IPR036890">
    <property type="entry name" value="HATPase_C_sf"/>
</dbReference>
<reference evidence="13" key="2">
    <citation type="submission" date="2021-04" db="EMBL/GenBank/DDBJ databases">
        <authorList>
            <person name="Gilroy R."/>
        </authorList>
    </citation>
    <scope>NUCLEOTIDE SEQUENCE</scope>
    <source>
        <strain evidence="13">ChiHjej13B12-24818</strain>
    </source>
</reference>
<organism evidence="13 14">
    <name type="scientific">Candidatus Brachybacterium merdavium</name>
    <dbReference type="NCBI Taxonomy" id="2838513"/>
    <lineage>
        <taxon>Bacteria</taxon>
        <taxon>Bacillati</taxon>
        <taxon>Actinomycetota</taxon>
        <taxon>Actinomycetes</taxon>
        <taxon>Micrococcales</taxon>
        <taxon>Dermabacteraceae</taxon>
        <taxon>Brachybacterium</taxon>
    </lineage>
</organism>
<reference evidence="13" key="1">
    <citation type="journal article" date="2021" name="PeerJ">
        <title>Extensive microbial diversity within the chicken gut microbiome revealed by metagenomics and culture.</title>
        <authorList>
            <person name="Gilroy R."/>
            <person name="Ravi A."/>
            <person name="Getino M."/>
            <person name="Pursley I."/>
            <person name="Horton D.L."/>
            <person name="Alikhan N.F."/>
            <person name="Baker D."/>
            <person name="Gharbi K."/>
            <person name="Hall N."/>
            <person name="Watson M."/>
            <person name="Adriaenssens E.M."/>
            <person name="Foster-Nyarko E."/>
            <person name="Jarju S."/>
            <person name="Secka A."/>
            <person name="Antonio M."/>
            <person name="Oren A."/>
            <person name="Chaudhuri R.R."/>
            <person name="La Ragione R."/>
            <person name="Hildebrand F."/>
            <person name="Pallen M.J."/>
        </authorList>
    </citation>
    <scope>NUCLEOTIDE SEQUENCE</scope>
    <source>
        <strain evidence="13">ChiHjej13B12-24818</strain>
    </source>
</reference>
<feature type="transmembrane region" description="Helical" evidence="11">
    <location>
        <begin position="76"/>
        <end position="109"/>
    </location>
</feature>
<keyword evidence="3" id="KW-0597">Phosphoprotein</keyword>
<evidence type="ECO:0000313" key="13">
    <source>
        <dbReference type="EMBL" id="HJB10141.1"/>
    </source>
</evidence>
<evidence type="ECO:0000256" key="7">
    <source>
        <dbReference type="ARBA" id="ARBA00022840"/>
    </source>
</evidence>
<evidence type="ECO:0000256" key="10">
    <source>
        <dbReference type="SAM" id="MobiDB-lite"/>
    </source>
</evidence>
<feature type="transmembrane region" description="Helical" evidence="11">
    <location>
        <begin position="140"/>
        <end position="166"/>
    </location>
</feature>
<dbReference type="InterPro" id="IPR011712">
    <property type="entry name" value="Sig_transdc_His_kin_sub3_dim/P"/>
</dbReference>
<evidence type="ECO:0000259" key="12">
    <source>
        <dbReference type="Pfam" id="PF07730"/>
    </source>
</evidence>
<dbReference type="PANTHER" id="PTHR24421">
    <property type="entry name" value="NITRATE/NITRITE SENSOR PROTEIN NARX-RELATED"/>
    <property type="match status" value="1"/>
</dbReference>
<evidence type="ECO:0000256" key="5">
    <source>
        <dbReference type="ARBA" id="ARBA00022741"/>
    </source>
</evidence>
<keyword evidence="8" id="KW-0902">Two-component regulatory system</keyword>
<sequence length="442" mass="46659">MTQPVCDAPLIRRLLPPLQALSLVCLLFATLGALADSGPWSSAGPMVAVLYGSAIPVVALLWVARSRVGTARGRAVLTVLVAIVLIPVAVFGSVGFTIPVLLTAVALMVVDVGRATGLLTTLAVGAAVVILHVSSGNGLLVGLVNSLPVVVLLGVGIALGSALNAYEQAHARDRRTIAERDQALAQLEEAITQLRHTAEIEKELLLADERTRSARDLHDGLGHRLTLISMSLEFAQRSREIDPDAAWSEVATAETTAREALSEMRTWVRALSPVRDRDATGAAAFEAIAESFRGTGLEVVVDSGEHELELTPDASLLLYRAVQEGLTNALRHGHADHVRITLGIEGAEVVLRMVNDLDRSGLEHIPVGEASFGFGLRGLADRAAALEGGVSAARRGDHFELRVRLDARRCLGSELGSASTDDPVPAAPAAAGQRRSVREVTP</sequence>
<protein>
    <recommendedName>
        <fullName evidence="2">histidine kinase</fullName>
        <ecNumber evidence="2">2.7.13.3</ecNumber>
    </recommendedName>
</protein>